<dbReference type="InterPro" id="IPR019734">
    <property type="entry name" value="TPR_rpt"/>
</dbReference>
<dbReference type="SUPFAM" id="SSF48452">
    <property type="entry name" value="TPR-like"/>
    <property type="match status" value="1"/>
</dbReference>
<feature type="repeat" description="TPR" evidence="1">
    <location>
        <begin position="2"/>
        <end position="35"/>
    </location>
</feature>
<dbReference type="SMART" id="SM00028">
    <property type="entry name" value="TPR"/>
    <property type="match status" value="1"/>
</dbReference>
<dbReference type="AlphaFoldDB" id="A0A409YMT7"/>
<dbReference type="Pfam" id="PF14737">
    <property type="entry name" value="DUF4470"/>
    <property type="match status" value="1"/>
</dbReference>
<keyword evidence="4" id="KW-1185">Reference proteome</keyword>
<proteinExistence type="predicted"/>
<dbReference type="PROSITE" id="PS50005">
    <property type="entry name" value="TPR"/>
    <property type="match status" value="1"/>
</dbReference>
<sequence length="971" mass="110090">MADAAHQQGNTLYRKGDFEGAAKSYELAQKLDPNEPKYASNLSAVYYEQGRYIMSIDAITESWRALRAKHAIDGKPNTPPTSDALATKLSLRFLKAKLNSTATGLISLHDKKKKKKGKTAESKDGIEQDIQSFCEAVVTAEDGTSQQVDFQQVWGMWKNVKTQCERHTAEECRKDIAAAEKRFRDLQIYKSSLFNVMQYFRFGHDNPRSLFVGVDGTTSSEDPDNLMINEVAMIYEKWDKIAFLFGGSGDGRHVFATMIHFADMRKTFAKNSFEEWAKRDFVYPKLHLTLFDIHPAAIARLMLTFALIRKSGSNQNPTEKLEIEATCFYIYSGLHIPSYCVNVITSTSQELIQELTGKAPQRLTKLWSVDPVSKVKVLKILEYWSTPLPKDMERFFNANAPGSVTSLLTSSVGRSKKASIRDDLYRRLSDMVKQYNGRLNGTAKDTTHPLYNNFDGEDALFQTARILLPPKEFLKRHPALEAYVKSGGAKGEKALKEEVIKEWKPNPTLFDNHTSENVAYTPDGYPIVPFEEDPSYQFLQALRTTHHYPDAKDLQMSQTGFVIMRQLFGLVNQCFNTFDPLGDGLTLEFVCSELYSGLPKLIAGDFGPRPTSFPTKYKRIWLSNTPDYTGGILSNLVYLGPYTEDSDYAMMLWNCLVNPACFSTLKDMCLNYTSLESHNMQRFFNCYLRDDHKGAFADFSMSLLPRTTPFSSMVSKKELHDYLSFILLRALFSPRSPPMSLQVHEPTNLVNFFRLICALVQTYACPAHWIGDYVQSMINNSLSTAVAPFPGFLPMKRLPAPLPKERKLNLDSYLLQIETILVSSKGALPFTIQYPEQFAKTHETIKTYMAEVSASVQLLHALPVTFSTAYLIFYKSSSEPIKSSTMLALPSRLMEYVESKDGIIDGVQIQVVSAAEQMDFEKKQVPWKMDERWYEKMKKENWSMVVAVTDRQQVVSAPVPASAWKEVHNVV</sequence>
<name>A0A409YMT7_9AGAR</name>
<dbReference type="OrthoDB" id="2423701at2759"/>
<dbReference type="InterPro" id="IPR027974">
    <property type="entry name" value="DUF4470"/>
</dbReference>
<feature type="domain" description="DUF4470" evidence="2">
    <location>
        <begin position="239"/>
        <end position="329"/>
    </location>
</feature>
<dbReference type="STRING" id="181874.A0A409YMT7"/>
<dbReference type="Pfam" id="PF13414">
    <property type="entry name" value="TPR_11"/>
    <property type="match status" value="1"/>
</dbReference>
<dbReference type="Proteomes" id="UP000284842">
    <property type="component" value="Unassembled WGS sequence"/>
</dbReference>
<reference evidence="3 4" key="1">
    <citation type="journal article" date="2018" name="Evol. Lett.">
        <title>Horizontal gene cluster transfer increased hallucinogenic mushroom diversity.</title>
        <authorList>
            <person name="Reynolds H.T."/>
            <person name="Vijayakumar V."/>
            <person name="Gluck-Thaler E."/>
            <person name="Korotkin H.B."/>
            <person name="Matheny P.B."/>
            <person name="Slot J.C."/>
        </authorList>
    </citation>
    <scope>NUCLEOTIDE SEQUENCE [LARGE SCALE GENOMIC DNA]</scope>
    <source>
        <strain evidence="3 4">2629</strain>
    </source>
</reference>
<evidence type="ECO:0000256" key="1">
    <source>
        <dbReference type="PROSITE-ProRule" id="PRU00339"/>
    </source>
</evidence>
<dbReference type="Gene3D" id="1.25.40.10">
    <property type="entry name" value="Tetratricopeptide repeat domain"/>
    <property type="match status" value="1"/>
</dbReference>
<comment type="caution">
    <text evidence="3">The sequence shown here is derived from an EMBL/GenBank/DDBJ whole genome shotgun (WGS) entry which is preliminary data.</text>
</comment>
<evidence type="ECO:0000313" key="3">
    <source>
        <dbReference type="EMBL" id="PPR04335.1"/>
    </source>
</evidence>
<organism evidence="3 4">
    <name type="scientific">Panaeolus cyanescens</name>
    <dbReference type="NCBI Taxonomy" id="181874"/>
    <lineage>
        <taxon>Eukaryota</taxon>
        <taxon>Fungi</taxon>
        <taxon>Dikarya</taxon>
        <taxon>Basidiomycota</taxon>
        <taxon>Agaricomycotina</taxon>
        <taxon>Agaricomycetes</taxon>
        <taxon>Agaricomycetidae</taxon>
        <taxon>Agaricales</taxon>
        <taxon>Agaricineae</taxon>
        <taxon>Galeropsidaceae</taxon>
        <taxon>Panaeolus</taxon>
    </lineage>
</organism>
<keyword evidence="1" id="KW-0802">TPR repeat</keyword>
<protein>
    <recommendedName>
        <fullName evidence="2">DUF4470 domain-containing protein</fullName>
    </recommendedName>
</protein>
<evidence type="ECO:0000259" key="2">
    <source>
        <dbReference type="Pfam" id="PF14737"/>
    </source>
</evidence>
<accession>A0A409YMT7</accession>
<dbReference type="InParanoid" id="A0A409YMT7"/>
<gene>
    <name evidence="3" type="ORF">CVT24_013373</name>
</gene>
<dbReference type="InterPro" id="IPR011990">
    <property type="entry name" value="TPR-like_helical_dom_sf"/>
</dbReference>
<dbReference type="EMBL" id="NHTK01000961">
    <property type="protein sequence ID" value="PPR04335.1"/>
    <property type="molecule type" value="Genomic_DNA"/>
</dbReference>
<evidence type="ECO:0000313" key="4">
    <source>
        <dbReference type="Proteomes" id="UP000284842"/>
    </source>
</evidence>